<dbReference type="GO" id="GO:0016491">
    <property type="term" value="F:oxidoreductase activity"/>
    <property type="evidence" value="ECO:0007669"/>
    <property type="project" value="InterPro"/>
</dbReference>
<reference evidence="2 3" key="1">
    <citation type="submission" date="2018-09" db="EMBL/GenBank/DDBJ databases">
        <title>YIM PH21274 draft genome.</title>
        <authorList>
            <person name="Miao C."/>
        </authorList>
    </citation>
    <scope>NUCLEOTIDE SEQUENCE [LARGE SCALE GENOMIC DNA]</scope>
    <source>
        <strain evidence="2 3">YIM PH 21724</strain>
    </source>
</reference>
<evidence type="ECO:0000259" key="1">
    <source>
        <dbReference type="Pfam" id="PF03358"/>
    </source>
</evidence>
<evidence type="ECO:0000313" key="2">
    <source>
        <dbReference type="EMBL" id="RJO70829.1"/>
    </source>
</evidence>
<gene>
    <name evidence="2" type="ORF">D5S18_26940</name>
</gene>
<evidence type="ECO:0000313" key="3">
    <source>
        <dbReference type="Proteomes" id="UP000266677"/>
    </source>
</evidence>
<dbReference type="InterPro" id="IPR029039">
    <property type="entry name" value="Flavoprotein-like_sf"/>
</dbReference>
<dbReference type="RefSeq" id="WP_120043886.1">
    <property type="nucleotide sequence ID" value="NZ_QZFU01000036.1"/>
</dbReference>
<organism evidence="2 3">
    <name type="scientific">Nocardia panacis</name>
    <dbReference type="NCBI Taxonomy" id="2340916"/>
    <lineage>
        <taxon>Bacteria</taxon>
        <taxon>Bacillati</taxon>
        <taxon>Actinomycetota</taxon>
        <taxon>Actinomycetes</taxon>
        <taxon>Mycobacteriales</taxon>
        <taxon>Nocardiaceae</taxon>
        <taxon>Nocardia</taxon>
    </lineage>
</organism>
<sequence length="160" mass="17085">MTYLLALCADRDPISAALATEAQHVAIRNYVDVVIFYGLSSLPLYRPELDTDNARPLIADELRRAVRESSGVLLLAAESETLPVATESLIRWLSHPAPADLFGKPVAIVTAGPGSALNDTLATQLRPTGATIITPTQTIPTPTESENRLHNSITAITTTA</sequence>
<accession>A0A3A4KEE9</accession>
<proteinExistence type="predicted"/>
<dbReference type="EMBL" id="QZFU01000036">
    <property type="protein sequence ID" value="RJO70829.1"/>
    <property type="molecule type" value="Genomic_DNA"/>
</dbReference>
<dbReference type="OrthoDB" id="9812295at2"/>
<feature type="domain" description="NADPH-dependent FMN reductase-like" evidence="1">
    <location>
        <begin position="15"/>
        <end position="131"/>
    </location>
</feature>
<dbReference type="InterPro" id="IPR005025">
    <property type="entry name" value="FMN_Rdtase-like_dom"/>
</dbReference>
<dbReference type="SUPFAM" id="SSF52218">
    <property type="entry name" value="Flavoproteins"/>
    <property type="match status" value="1"/>
</dbReference>
<comment type="caution">
    <text evidence="2">The sequence shown here is derived from an EMBL/GenBank/DDBJ whole genome shotgun (WGS) entry which is preliminary data.</text>
</comment>
<dbReference type="AlphaFoldDB" id="A0A3A4KEE9"/>
<name>A0A3A4KEE9_9NOCA</name>
<protein>
    <recommendedName>
        <fullName evidence="1">NADPH-dependent FMN reductase-like domain-containing protein</fullName>
    </recommendedName>
</protein>
<keyword evidence="3" id="KW-1185">Reference proteome</keyword>
<dbReference type="Gene3D" id="3.40.50.360">
    <property type="match status" value="1"/>
</dbReference>
<dbReference type="Pfam" id="PF03358">
    <property type="entry name" value="FMN_red"/>
    <property type="match status" value="1"/>
</dbReference>
<dbReference type="Proteomes" id="UP000266677">
    <property type="component" value="Unassembled WGS sequence"/>
</dbReference>